<dbReference type="InterPro" id="IPR036614">
    <property type="entry name" value="RusA-like_sf"/>
</dbReference>
<keyword evidence="1" id="KW-0540">Nuclease</keyword>
<dbReference type="EMBL" id="JACHYA010000005">
    <property type="protein sequence ID" value="MBB3171772.1"/>
    <property type="molecule type" value="Genomic_DNA"/>
</dbReference>
<keyword evidence="1" id="KW-0378">Hydrolase</keyword>
<dbReference type="GO" id="GO:0006310">
    <property type="term" value="P:DNA recombination"/>
    <property type="evidence" value="ECO:0007669"/>
    <property type="project" value="InterPro"/>
</dbReference>
<organism evidence="1 2">
    <name type="scientific">Parvibacter caecicola</name>
    <dbReference type="NCBI Taxonomy" id="747645"/>
    <lineage>
        <taxon>Bacteria</taxon>
        <taxon>Bacillati</taxon>
        <taxon>Actinomycetota</taxon>
        <taxon>Coriobacteriia</taxon>
        <taxon>Coriobacteriales</taxon>
        <taxon>Coriobacteriaceae</taxon>
        <taxon>Parvibacter</taxon>
    </lineage>
</organism>
<reference evidence="1 2" key="1">
    <citation type="submission" date="2020-08" db="EMBL/GenBank/DDBJ databases">
        <title>Sequencing the genomes of 1000 actinobacteria strains.</title>
        <authorList>
            <person name="Klenk H.-P."/>
        </authorList>
    </citation>
    <scope>NUCLEOTIDE SEQUENCE [LARGE SCALE GENOMIC DNA]</scope>
    <source>
        <strain evidence="1 2">DSM 22242</strain>
    </source>
</reference>
<dbReference type="GO" id="GO:0000287">
    <property type="term" value="F:magnesium ion binding"/>
    <property type="evidence" value="ECO:0007669"/>
    <property type="project" value="InterPro"/>
</dbReference>
<dbReference type="GO" id="GO:0004519">
    <property type="term" value="F:endonuclease activity"/>
    <property type="evidence" value="ECO:0007669"/>
    <property type="project" value="UniProtKB-KW"/>
</dbReference>
<evidence type="ECO:0000313" key="1">
    <source>
        <dbReference type="EMBL" id="MBB3171772.1"/>
    </source>
</evidence>
<keyword evidence="1" id="KW-0255">Endonuclease</keyword>
<sequence>MRAVLEIDGRMPDLNDWRDAIQTSPHKGNDMCHENANRARKLALQQRLPKFDGPVMITFYWIEPNSRRDLDNIGGSARKWIIDGLVKAGVLGNDSQKWVRGIQEFVAHDPLEPRIIVEITDEMDFLKKGL</sequence>
<dbReference type="GO" id="GO:0006281">
    <property type="term" value="P:DNA repair"/>
    <property type="evidence" value="ECO:0007669"/>
    <property type="project" value="InterPro"/>
</dbReference>
<dbReference type="GeneID" id="93356951"/>
<dbReference type="Gene3D" id="3.30.1330.70">
    <property type="entry name" value="Holliday junction resolvase RusA"/>
    <property type="match status" value="1"/>
</dbReference>
<dbReference type="Proteomes" id="UP000530850">
    <property type="component" value="Unassembled WGS sequence"/>
</dbReference>
<protein>
    <submittedName>
        <fullName evidence="1">Holliday junction resolvase RusA-like endonuclease</fullName>
    </submittedName>
</protein>
<dbReference type="RefSeq" id="WP_123185649.1">
    <property type="nucleotide sequence ID" value="NZ_JACHYA010000005.1"/>
</dbReference>
<gene>
    <name evidence="1" type="ORF">FHR31_001598</name>
</gene>
<dbReference type="AlphaFoldDB" id="A0A7W5D2L4"/>
<proteinExistence type="predicted"/>
<accession>A0A7W5D2L4</accession>
<comment type="caution">
    <text evidence="1">The sequence shown here is derived from an EMBL/GenBank/DDBJ whole genome shotgun (WGS) entry which is preliminary data.</text>
</comment>
<name>A0A7W5D2L4_9ACTN</name>
<evidence type="ECO:0000313" key="2">
    <source>
        <dbReference type="Proteomes" id="UP000530850"/>
    </source>
</evidence>
<dbReference type="SUPFAM" id="SSF103084">
    <property type="entry name" value="Holliday junction resolvase RusA"/>
    <property type="match status" value="1"/>
</dbReference>